<organism evidence="2 3">
    <name type="scientific">Trichodelitschia bisporula</name>
    <dbReference type="NCBI Taxonomy" id="703511"/>
    <lineage>
        <taxon>Eukaryota</taxon>
        <taxon>Fungi</taxon>
        <taxon>Dikarya</taxon>
        <taxon>Ascomycota</taxon>
        <taxon>Pezizomycotina</taxon>
        <taxon>Dothideomycetes</taxon>
        <taxon>Dothideomycetes incertae sedis</taxon>
        <taxon>Phaeotrichales</taxon>
        <taxon>Phaeotrichaceae</taxon>
        <taxon>Trichodelitschia</taxon>
    </lineage>
</organism>
<dbReference type="SUPFAM" id="SSF75620">
    <property type="entry name" value="Release factor"/>
    <property type="match status" value="1"/>
</dbReference>
<feature type="compositionally biased region" description="Basic residues" evidence="1">
    <location>
        <begin position="108"/>
        <end position="124"/>
    </location>
</feature>
<accession>A0A6G1HMM3</accession>
<evidence type="ECO:0000313" key="2">
    <source>
        <dbReference type="EMBL" id="KAF2397242.1"/>
    </source>
</evidence>
<dbReference type="GO" id="GO:0005739">
    <property type="term" value="C:mitochondrion"/>
    <property type="evidence" value="ECO:0007669"/>
    <property type="project" value="TreeGrafter"/>
</dbReference>
<feature type="compositionally biased region" description="Basic and acidic residues" evidence="1">
    <location>
        <begin position="125"/>
        <end position="134"/>
    </location>
</feature>
<evidence type="ECO:0000256" key="1">
    <source>
        <dbReference type="SAM" id="MobiDB-lite"/>
    </source>
</evidence>
<dbReference type="Gene3D" id="3.30.160.20">
    <property type="match status" value="1"/>
</dbReference>
<dbReference type="InterPro" id="IPR045853">
    <property type="entry name" value="Pep_chain_release_fac_I_sf"/>
</dbReference>
<reference evidence="2" key="1">
    <citation type="journal article" date="2020" name="Stud. Mycol.">
        <title>101 Dothideomycetes genomes: a test case for predicting lifestyles and emergence of pathogens.</title>
        <authorList>
            <person name="Haridas S."/>
            <person name="Albert R."/>
            <person name="Binder M."/>
            <person name="Bloem J."/>
            <person name="Labutti K."/>
            <person name="Salamov A."/>
            <person name="Andreopoulos B."/>
            <person name="Baker S."/>
            <person name="Barry K."/>
            <person name="Bills G."/>
            <person name="Bluhm B."/>
            <person name="Cannon C."/>
            <person name="Castanera R."/>
            <person name="Culley D."/>
            <person name="Daum C."/>
            <person name="Ezra D."/>
            <person name="Gonzalez J."/>
            <person name="Henrissat B."/>
            <person name="Kuo A."/>
            <person name="Liang C."/>
            <person name="Lipzen A."/>
            <person name="Lutzoni F."/>
            <person name="Magnuson J."/>
            <person name="Mondo S."/>
            <person name="Nolan M."/>
            <person name="Ohm R."/>
            <person name="Pangilinan J."/>
            <person name="Park H.-J."/>
            <person name="Ramirez L."/>
            <person name="Alfaro M."/>
            <person name="Sun H."/>
            <person name="Tritt A."/>
            <person name="Yoshinaga Y."/>
            <person name="Zwiers L.-H."/>
            <person name="Turgeon B."/>
            <person name="Goodwin S."/>
            <person name="Spatafora J."/>
            <person name="Crous P."/>
            <person name="Grigoriev I."/>
        </authorList>
    </citation>
    <scope>NUCLEOTIDE SEQUENCE</scope>
    <source>
        <strain evidence="2">CBS 262.69</strain>
    </source>
</reference>
<protein>
    <recommendedName>
        <fullName evidence="4">Prokaryotic-type class I peptide chain release factors domain-containing protein</fullName>
    </recommendedName>
</protein>
<dbReference type="OrthoDB" id="277888at2759"/>
<evidence type="ECO:0008006" key="4">
    <source>
        <dbReference type="Google" id="ProtNLM"/>
    </source>
</evidence>
<name>A0A6G1HMM3_9PEZI</name>
<dbReference type="EMBL" id="ML996704">
    <property type="protein sequence ID" value="KAF2397242.1"/>
    <property type="molecule type" value="Genomic_DNA"/>
</dbReference>
<dbReference type="PANTHER" id="PTHR46203:SF1">
    <property type="entry name" value="MITOCHONDRIAL TRANSLATION RELEASE FACTOR IN RESCUE"/>
    <property type="match status" value="1"/>
</dbReference>
<dbReference type="PANTHER" id="PTHR46203">
    <property type="entry name" value="PROBABLE PEPTIDE CHAIN RELEASE FACTOR C12ORF65"/>
    <property type="match status" value="1"/>
</dbReference>
<dbReference type="AlphaFoldDB" id="A0A6G1HMM3"/>
<feature type="region of interest" description="Disordered" evidence="1">
    <location>
        <begin position="97"/>
        <end position="150"/>
    </location>
</feature>
<dbReference type="Proteomes" id="UP000799640">
    <property type="component" value="Unassembled WGS sequence"/>
</dbReference>
<gene>
    <name evidence="2" type="ORF">EJ06DRAFT_551262</name>
</gene>
<dbReference type="InterPro" id="IPR052405">
    <property type="entry name" value="Mito_Transl_Release_Factor"/>
</dbReference>
<keyword evidence="3" id="KW-1185">Reference proteome</keyword>
<proteinExistence type="predicted"/>
<sequence length="186" mass="19882">MAFSLALHRLTARPWCLPYSPAFPLSFIRSFALSAAQGEKHLPPRIVIPESDLEENFLKGSGPGGIVIKCQATRSRDQNRKTARRVLAEKLEDIERGPESRSAIKAATKARKKASRAKKSRRKYRALDAAKLDGGDEAGTGEVDPPAAAEHNDHVLHPASADNAVRPAAAAPTGPGVECIATQCAA</sequence>
<evidence type="ECO:0000313" key="3">
    <source>
        <dbReference type="Proteomes" id="UP000799640"/>
    </source>
</evidence>